<sequence length="194" mass="21269">MSIQSGLRIALVAPSGSGKSTTAALLGQAFEAAGRRVEVLKLATPLYALQRAFYDAACRDVHDGAQDQRLLEQIATELRRIDRQSLVKNFARRLDRCEADIVINDDLRDDATDWPYLRQQGFAIVKIATSPALRAMRLHGRRDLSIVENSSLDQQMSRIRADYVVPNNGTLAVLRGHVDALAGCLLDTAARAAA</sequence>
<dbReference type="Gene3D" id="3.40.50.300">
    <property type="entry name" value="P-loop containing nucleotide triphosphate hydrolases"/>
    <property type="match status" value="1"/>
</dbReference>
<accession>A0A0B6S075</accession>
<dbReference type="RefSeq" id="WP_042627570.1">
    <property type="nucleotide sequence ID" value="NZ_CP002581.1"/>
</dbReference>
<dbReference type="InterPro" id="IPR027417">
    <property type="entry name" value="P-loop_NTPase"/>
</dbReference>
<dbReference type="EMBL" id="CP002581">
    <property type="protein sequence ID" value="AJK49038.1"/>
    <property type="molecule type" value="Genomic_DNA"/>
</dbReference>
<name>A0A0B6S075_BURPL</name>
<organism evidence="2 3">
    <name type="scientific">Burkholderia plantarii</name>
    <dbReference type="NCBI Taxonomy" id="41899"/>
    <lineage>
        <taxon>Bacteria</taxon>
        <taxon>Pseudomonadati</taxon>
        <taxon>Pseudomonadota</taxon>
        <taxon>Betaproteobacteria</taxon>
        <taxon>Burkholderiales</taxon>
        <taxon>Burkholderiaceae</taxon>
        <taxon>Burkholderia</taxon>
    </lineage>
</organism>
<dbReference type="KEGG" id="bgp:BGL_2c09600"/>
<gene>
    <name evidence="2" type="ORF">BGL_2c09600</name>
</gene>
<evidence type="ECO:0000313" key="2">
    <source>
        <dbReference type="EMBL" id="AJK49038.1"/>
    </source>
</evidence>
<dbReference type="GO" id="GO:0005524">
    <property type="term" value="F:ATP binding"/>
    <property type="evidence" value="ECO:0007669"/>
    <property type="project" value="UniProtKB-KW"/>
</dbReference>
<proteinExistence type="predicted"/>
<evidence type="ECO:0000313" key="3">
    <source>
        <dbReference type="Proteomes" id="UP000031838"/>
    </source>
</evidence>
<reference evidence="3" key="1">
    <citation type="submission" date="2011-03" db="EMBL/GenBank/DDBJ databases">
        <authorList>
            <person name="Voget S."/>
            <person name="Streit W.R."/>
            <person name="Jaeger K.E."/>
            <person name="Daniel R."/>
        </authorList>
    </citation>
    <scope>NUCLEOTIDE SEQUENCE [LARGE SCALE GENOMIC DNA]</scope>
    <source>
        <strain evidence="3">PG1</strain>
    </source>
</reference>
<dbReference type="SMART" id="SM00382">
    <property type="entry name" value="AAA"/>
    <property type="match status" value="1"/>
</dbReference>
<keyword evidence="2" id="KW-0067">ATP-binding</keyword>
<protein>
    <submittedName>
        <fullName evidence="2">ABC transporter, ATP-binding protein</fullName>
    </submittedName>
</protein>
<dbReference type="SUPFAM" id="SSF52540">
    <property type="entry name" value="P-loop containing nucleoside triphosphate hydrolases"/>
    <property type="match status" value="1"/>
</dbReference>
<dbReference type="HOGENOM" id="CLU_120461_0_0_4"/>
<keyword evidence="3" id="KW-1185">Reference proteome</keyword>
<dbReference type="InterPro" id="IPR003593">
    <property type="entry name" value="AAA+_ATPase"/>
</dbReference>
<evidence type="ECO:0000259" key="1">
    <source>
        <dbReference type="SMART" id="SM00382"/>
    </source>
</evidence>
<dbReference type="Proteomes" id="UP000031838">
    <property type="component" value="Chromosome 2"/>
</dbReference>
<reference evidence="2 3" key="2">
    <citation type="journal article" date="2016" name="Appl. Microbiol. Biotechnol.">
        <title>Mutations improving production and secretion of extracellular lipase by Burkholderia glumae PG1.</title>
        <authorList>
            <person name="Knapp A."/>
            <person name="Voget S."/>
            <person name="Gao R."/>
            <person name="Zaburannyi N."/>
            <person name="Krysciak D."/>
            <person name="Breuer M."/>
            <person name="Hauer B."/>
            <person name="Streit W.R."/>
            <person name="Muller R."/>
            <person name="Daniel R."/>
            <person name="Jaeger K.E."/>
        </authorList>
    </citation>
    <scope>NUCLEOTIDE SEQUENCE [LARGE SCALE GENOMIC DNA]</scope>
    <source>
        <strain evidence="2 3">PG1</strain>
    </source>
</reference>
<feature type="domain" description="AAA+ ATPase" evidence="1">
    <location>
        <begin position="5"/>
        <end position="152"/>
    </location>
</feature>
<dbReference type="AlphaFoldDB" id="A0A0B6S075"/>
<keyword evidence="2" id="KW-0547">Nucleotide-binding</keyword>